<evidence type="ECO:0000313" key="2">
    <source>
        <dbReference type="EMBL" id="KKL50690.1"/>
    </source>
</evidence>
<proteinExistence type="predicted"/>
<keyword evidence="1" id="KW-1133">Transmembrane helix</keyword>
<gene>
    <name evidence="2" type="ORF">LCGC14_2303000</name>
</gene>
<protein>
    <submittedName>
        <fullName evidence="2">Uncharacterized protein</fullName>
    </submittedName>
</protein>
<comment type="caution">
    <text evidence="2">The sequence shown here is derived from an EMBL/GenBank/DDBJ whole genome shotgun (WGS) entry which is preliminary data.</text>
</comment>
<keyword evidence="1" id="KW-0812">Transmembrane</keyword>
<sequence>MLSLKPRFVAAAVAIWLVSGLLAASAGFIPGFPIVLIGLLGFVLSAIGVGVLATKVDPWR</sequence>
<dbReference type="AlphaFoldDB" id="A0A0F9F094"/>
<evidence type="ECO:0000256" key="1">
    <source>
        <dbReference type="SAM" id="Phobius"/>
    </source>
</evidence>
<organism evidence="2">
    <name type="scientific">marine sediment metagenome</name>
    <dbReference type="NCBI Taxonomy" id="412755"/>
    <lineage>
        <taxon>unclassified sequences</taxon>
        <taxon>metagenomes</taxon>
        <taxon>ecological metagenomes</taxon>
    </lineage>
</organism>
<dbReference type="EMBL" id="LAZR01032509">
    <property type="protein sequence ID" value="KKL50690.1"/>
    <property type="molecule type" value="Genomic_DNA"/>
</dbReference>
<reference evidence="2" key="1">
    <citation type="journal article" date="2015" name="Nature">
        <title>Complex archaea that bridge the gap between prokaryotes and eukaryotes.</title>
        <authorList>
            <person name="Spang A."/>
            <person name="Saw J.H."/>
            <person name="Jorgensen S.L."/>
            <person name="Zaremba-Niedzwiedzka K."/>
            <person name="Martijn J."/>
            <person name="Lind A.E."/>
            <person name="van Eijk R."/>
            <person name="Schleper C."/>
            <person name="Guy L."/>
            <person name="Ettema T.J."/>
        </authorList>
    </citation>
    <scope>NUCLEOTIDE SEQUENCE</scope>
</reference>
<keyword evidence="1" id="KW-0472">Membrane</keyword>
<name>A0A0F9F094_9ZZZZ</name>
<accession>A0A0F9F094</accession>
<feature type="transmembrane region" description="Helical" evidence="1">
    <location>
        <begin position="33"/>
        <end position="54"/>
    </location>
</feature>